<dbReference type="InterPro" id="IPR022929">
    <property type="entry name" value="Put_MntP"/>
</dbReference>
<dbReference type="GO" id="GO:0005384">
    <property type="term" value="F:manganese ion transmembrane transporter activity"/>
    <property type="evidence" value="ECO:0007669"/>
    <property type="project" value="UniProtKB-UniRule"/>
</dbReference>
<evidence type="ECO:0000256" key="5">
    <source>
        <dbReference type="ARBA" id="ARBA00023065"/>
    </source>
</evidence>
<sequence length="184" mass="19884">MLLLVLAFALAMDSVALSIINGAKNPNINFGRICKIAFIFGFFQAIMPFFGYVLGIGFVDVIASIDHFIAFAILSFLGIKMIRESREQSDDDLGRSTDKELIFGAVATSIDALAVGVTFSFDDTSIFYACILIGATCFALCIIACYVGKFIGRSLHDKALILGGVILILLGVKILVEHLMSHGF</sequence>
<evidence type="ECO:0000256" key="2">
    <source>
        <dbReference type="ARBA" id="ARBA00022475"/>
    </source>
</evidence>
<comment type="similarity">
    <text evidence="8">Belongs to the MntP (TC 9.B.29) family.</text>
</comment>
<evidence type="ECO:0000256" key="4">
    <source>
        <dbReference type="ARBA" id="ARBA00022989"/>
    </source>
</evidence>
<evidence type="ECO:0000256" key="1">
    <source>
        <dbReference type="ARBA" id="ARBA00022448"/>
    </source>
</evidence>
<reference evidence="9 10" key="1">
    <citation type="submission" date="2016-07" db="EMBL/GenBank/DDBJ databases">
        <title>Comparative genomics of the Campylobacter concisus group.</title>
        <authorList>
            <person name="Miller W.G."/>
            <person name="Yee E."/>
            <person name="Chapman M.H."/>
            <person name="Huynh S."/>
            <person name="Bono J.L."/>
            <person name="On S.L.W."/>
            <person name="StLeger J."/>
            <person name="Foster G."/>
            <person name="Parker C.T."/>
        </authorList>
    </citation>
    <scope>NUCLEOTIDE SEQUENCE [LARGE SCALE GENOMIC DNA]</scope>
    <source>
        <strain evidence="9 10">CCUG 21559</strain>
    </source>
</reference>
<dbReference type="EMBL" id="CP012542">
    <property type="protein sequence ID" value="QCD45574.1"/>
    <property type="molecule type" value="Genomic_DNA"/>
</dbReference>
<evidence type="ECO:0000313" key="9">
    <source>
        <dbReference type="EMBL" id="QCD45574.1"/>
    </source>
</evidence>
<keyword evidence="6 8" id="KW-0472">Membrane</keyword>
<organism evidence="9 10">
    <name type="scientific">Campylobacter mucosalis CCUG 21559</name>
    <dbReference type="NCBI Taxonomy" id="1032067"/>
    <lineage>
        <taxon>Bacteria</taxon>
        <taxon>Pseudomonadati</taxon>
        <taxon>Campylobacterota</taxon>
        <taxon>Epsilonproteobacteria</taxon>
        <taxon>Campylobacterales</taxon>
        <taxon>Campylobacteraceae</taxon>
        <taxon>Campylobacter</taxon>
    </lineage>
</organism>
<keyword evidence="5 8" id="KW-0406">Ion transport</keyword>
<evidence type="ECO:0000313" key="10">
    <source>
        <dbReference type="Proteomes" id="UP000503264"/>
    </source>
</evidence>
<evidence type="ECO:0000256" key="7">
    <source>
        <dbReference type="ARBA" id="ARBA00023211"/>
    </source>
</evidence>
<evidence type="ECO:0000256" key="8">
    <source>
        <dbReference type="HAMAP-Rule" id="MF_01521"/>
    </source>
</evidence>
<keyword evidence="1 8" id="KW-0813">Transport</keyword>
<proteinExistence type="inferred from homology"/>
<accession>A0A6G5QIY4</accession>
<dbReference type="Proteomes" id="UP000503264">
    <property type="component" value="Chromosome"/>
</dbReference>
<dbReference type="PANTHER" id="PTHR35529:SF1">
    <property type="entry name" value="MANGANESE EFFLUX PUMP MNTP-RELATED"/>
    <property type="match status" value="1"/>
</dbReference>
<feature type="transmembrane region" description="Helical" evidence="8">
    <location>
        <begin position="49"/>
        <end position="79"/>
    </location>
</feature>
<gene>
    <name evidence="8" type="primary">mntP</name>
    <name evidence="9" type="ORF">CMUC_1826</name>
</gene>
<keyword evidence="3 8" id="KW-0812">Transmembrane</keyword>
<keyword evidence="2 8" id="KW-1003">Cell membrane</keyword>
<comment type="subcellular location">
    <subcellularLocation>
        <location evidence="8">Cell membrane</location>
        <topology evidence="8">Multi-pass membrane protein</topology>
    </subcellularLocation>
</comment>
<feature type="transmembrane region" description="Helical" evidence="8">
    <location>
        <begin position="126"/>
        <end position="147"/>
    </location>
</feature>
<protein>
    <recommendedName>
        <fullName evidence="8">Putative manganese efflux pump MntP</fullName>
    </recommendedName>
</protein>
<dbReference type="InterPro" id="IPR003810">
    <property type="entry name" value="Mntp/YtaF"/>
</dbReference>
<name>A0A6G5QIY4_9BACT</name>
<comment type="function">
    <text evidence="8">Probably functions as a manganese efflux pump.</text>
</comment>
<feature type="transmembrane region" description="Helical" evidence="8">
    <location>
        <begin position="100"/>
        <end position="120"/>
    </location>
</feature>
<dbReference type="Pfam" id="PF02659">
    <property type="entry name" value="Mntp"/>
    <property type="match status" value="1"/>
</dbReference>
<dbReference type="GO" id="GO:0005886">
    <property type="term" value="C:plasma membrane"/>
    <property type="evidence" value="ECO:0007669"/>
    <property type="project" value="UniProtKB-SubCell"/>
</dbReference>
<evidence type="ECO:0000256" key="3">
    <source>
        <dbReference type="ARBA" id="ARBA00022692"/>
    </source>
</evidence>
<keyword evidence="7 8" id="KW-0464">Manganese</keyword>
<dbReference type="RefSeq" id="WP_171994257.1">
    <property type="nucleotide sequence ID" value="NZ_CP012542.1"/>
</dbReference>
<dbReference type="HAMAP" id="MF_01521">
    <property type="entry name" value="MntP_pump"/>
    <property type="match status" value="1"/>
</dbReference>
<evidence type="ECO:0000256" key="6">
    <source>
        <dbReference type="ARBA" id="ARBA00023136"/>
    </source>
</evidence>
<dbReference type="AlphaFoldDB" id="A0A6G5QIY4"/>
<comment type="caution">
    <text evidence="8">Lacks conserved residue(s) required for the propagation of feature annotation.</text>
</comment>
<dbReference type="PANTHER" id="PTHR35529">
    <property type="entry name" value="MANGANESE EFFLUX PUMP MNTP-RELATED"/>
    <property type="match status" value="1"/>
</dbReference>
<feature type="transmembrane region" description="Helical" evidence="8">
    <location>
        <begin position="159"/>
        <end position="176"/>
    </location>
</feature>
<keyword evidence="10" id="KW-1185">Reference proteome</keyword>
<keyword evidence="4 8" id="KW-1133">Transmembrane helix</keyword>